<dbReference type="RefSeq" id="XP_010784926.1">
    <property type="nucleotide sequence ID" value="XM_010786624.1"/>
</dbReference>
<evidence type="ECO:0000313" key="14">
    <source>
        <dbReference type="RefSeq" id="XP_010784931.1"/>
    </source>
</evidence>
<name>A0A6I9P3C5_9TELE</name>
<dbReference type="GO" id="GO:0055091">
    <property type="term" value="P:phospholipid homeostasis"/>
    <property type="evidence" value="ECO:0007669"/>
    <property type="project" value="TreeGrafter"/>
</dbReference>
<dbReference type="RefSeq" id="XP_010784930.1">
    <property type="nucleotide sequence ID" value="XM_010786628.1"/>
</dbReference>
<evidence type="ECO:0000256" key="3">
    <source>
        <dbReference type="ARBA" id="ARBA00022989"/>
    </source>
</evidence>
<dbReference type="RefSeq" id="XP_010784927.1">
    <property type="nucleotide sequence ID" value="XM_010786625.1"/>
</dbReference>
<evidence type="ECO:0000259" key="7">
    <source>
        <dbReference type="PROSITE" id="PS50922"/>
    </source>
</evidence>
<dbReference type="RefSeq" id="XP_010784928.1">
    <property type="nucleotide sequence ID" value="XM_010786626.1"/>
</dbReference>
<dbReference type="InterPro" id="IPR050846">
    <property type="entry name" value="TLCD"/>
</dbReference>
<feature type="transmembrane region" description="Helical" evidence="6">
    <location>
        <begin position="208"/>
        <end position="229"/>
    </location>
</feature>
<dbReference type="InterPro" id="IPR006634">
    <property type="entry name" value="TLC-dom"/>
</dbReference>
<evidence type="ECO:0000256" key="2">
    <source>
        <dbReference type="ARBA" id="ARBA00022692"/>
    </source>
</evidence>
<evidence type="ECO:0000313" key="11">
    <source>
        <dbReference type="RefSeq" id="XP_010784928.1"/>
    </source>
</evidence>
<gene>
    <name evidence="9 10 11 12 13 14 15" type="primary">LOC104958823</name>
</gene>
<dbReference type="RefSeq" id="XP_010784932.1">
    <property type="nucleotide sequence ID" value="XM_010786630.1"/>
</dbReference>
<feature type="transmembrane region" description="Helical" evidence="6">
    <location>
        <begin position="169"/>
        <end position="188"/>
    </location>
</feature>
<keyword evidence="4 5" id="KW-0472">Membrane</keyword>
<dbReference type="GO" id="GO:0005886">
    <property type="term" value="C:plasma membrane"/>
    <property type="evidence" value="ECO:0007669"/>
    <property type="project" value="TreeGrafter"/>
</dbReference>
<keyword evidence="3 6" id="KW-1133">Transmembrane helix</keyword>
<keyword evidence="2 5" id="KW-0812">Transmembrane</keyword>
<dbReference type="PROSITE" id="PS50922">
    <property type="entry name" value="TLC"/>
    <property type="match status" value="1"/>
</dbReference>
<dbReference type="Proteomes" id="UP000504611">
    <property type="component" value="Unplaced"/>
</dbReference>
<feature type="transmembrane region" description="Helical" evidence="6">
    <location>
        <begin position="130"/>
        <end position="148"/>
    </location>
</feature>
<protein>
    <submittedName>
        <fullName evidence="9 10">TLC domain-containing protein 2-like</fullName>
    </submittedName>
</protein>
<evidence type="ECO:0000313" key="8">
    <source>
        <dbReference type="Proteomes" id="UP000504611"/>
    </source>
</evidence>
<accession>A0A6I9P3C5</accession>
<dbReference type="PANTHER" id="PTHR13439">
    <property type="entry name" value="CT120 PROTEIN"/>
    <property type="match status" value="1"/>
</dbReference>
<proteinExistence type="predicted"/>
<evidence type="ECO:0000313" key="10">
    <source>
        <dbReference type="RefSeq" id="XP_010784927.1"/>
    </source>
</evidence>
<comment type="subcellular location">
    <subcellularLocation>
        <location evidence="1">Membrane</location>
        <topology evidence="1">Multi-pass membrane protein</topology>
    </subcellularLocation>
</comment>
<dbReference type="GeneID" id="104958823"/>
<dbReference type="Pfam" id="PF03798">
    <property type="entry name" value="TRAM_LAG1_CLN8"/>
    <property type="match status" value="1"/>
</dbReference>
<organism evidence="8 12">
    <name type="scientific">Notothenia coriiceps</name>
    <name type="common">black rockcod</name>
    <dbReference type="NCBI Taxonomy" id="8208"/>
    <lineage>
        <taxon>Eukaryota</taxon>
        <taxon>Metazoa</taxon>
        <taxon>Chordata</taxon>
        <taxon>Craniata</taxon>
        <taxon>Vertebrata</taxon>
        <taxon>Euteleostomi</taxon>
        <taxon>Actinopterygii</taxon>
        <taxon>Neopterygii</taxon>
        <taxon>Teleostei</taxon>
        <taxon>Neoteleostei</taxon>
        <taxon>Acanthomorphata</taxon>
        <taxon>Eupercaria</taxon>
        <taxon>Perciformes</taxon>
        <taxon>Notothenioidei</taxon>
        <taxon>Nototheniidae</taxon>
        <taxon>Notothenia</taxon>
    </lineage>
</organism>
<dbReference type="GO" id="GO:0071709">
    <property type="term" value="P:membrane assembly"/>
    <property type="evidence" value="ECO:0007669"/>
    <property type="project" value="TreeGrafter"/>
</dbReference>
<evidence type="ECO:0000256" key="4">
    <source>
        <dbReference type="ARBA" id="ARBA00023136"/>
    </source>
</evidence>
<feature type="domain" description="TLC" evidence="7">
    <location>
        <begin position="35"/>
        <end position="237"/>
    </location>
</feature>
<evidence type="ECO:0000256" key="5">
    <source>
        <dbReference type="PROSITE-ProRule" id="PRU00205"/>
    </source>
</evidence>
<evidence type="ECO:0000313" key="9">
    <source>
        <dbReference type="RefSeq" id="XP_010784926.1"/>
    </source>
</evidence>
<dbReference type="SMART" id="SM00724">
    <property type="entry name" value="TLC"/>
    <property type="match status" value="1"/>
</dbReference>
<dbReference type="GO" id="GO:0097035">
    <property type="term" value="P:regulation of membrane lipid distribution"/>
    <property type="evidence" value="ECO:0007669"/>
    <property type="project" value="TreeGrafter"/>
</dbReference>
<evidence type="ECO:0000256" key="6">
    <source>
        <dbReference type="SAM" id="Phobius"/>
    </source>
</evidence>
<dbReference type="RefSeq" id="XP_010784931.1">
    <property type="nucleotide sequence ID" value="XM_010786629.1"/>
</dbReference>
<sequence>MDLKSTLLVVAGSVCSFKLLNTILRFLPTPEQALNKSWRWRNISTSLAHSSLSGAWAVLCFYLQPQLLEDLISRHSLLSHSLVAVSTGYFIHDFLEVALNRPFKQSWEVLLHHSAVLSCFGLALTSRLYVGYSVVSLLIEINSVFLHIRQLLLLSGRRNRTDTNTPRPSVTYSVTSWLTLATMFVFRVCTVGWMTRWLVAHSEHMPRFVLTMGATGLSLISIMNVVLLYRLIRADFISNTHNTSGDL</sequence>
<evidence type="ECO:0000256" key="1">
    <source>
        <dbReference type="ARBA" id="ARBA00004141"/>
    </source>
</evidence>
<evidence type="ECO:0000313" key="15">
    <source>
        <dbReference type="RefSeq" id="XP_010784932.1"/>
    </source>
</evidence>
<evidence type="ECO:0000313" key="13">
    <source>
        <dbReference type="RefSeq" id="XP_010784930.1"/>
    </source>
</evidence>
<dbReference type="AlphaFoldDB" id="A0A6I9P3C5"/>
<dbReference type="OrthoDB" id="10266980at2759"/>
<dbReference type="PANTHER" id="PTHR13439:SF4">
    <property type="entry name" value="TLC DOMAIN-CONTAINING PROTEIN"/>
    <property type="match status" value="1"/>
</dbReference>
<keyword evidence="8" id="KW-1185">Reference proteome</keyword>
<reference evidence="9 10" key="1">
    <citation type="submission" date="2025-04" db="UniProtKB">
        <authorList>
            <consortium name="RefSeq"/>
        </authorList>
    </citation>
    <scope>IDENTIFICATION</scope>
    <source>
        <tissue evidence="9 10">Muscle</tissue>
    </source>
</reference>
<dbReference type="RefSeq" id="XP_010784929.1">
    <property type="nucleotide sequence ID" value="XM_010786627.1"/>
</dbReference>
<dbReference type="KEGG" id="ncc:104958823"/>
<dbReference type="GO" id="GO:0007009">
    <property type="term" value="P:plasma membrane organization"/>
    <property type="evidence" value="ECO:0007669"/>
    <property type="project" value="TreeGrafter"/>
</dbReference>
<evidence type="ECO:0000313" key="12">
    <source>
        <dbReference type="RefSeq" id="XP_010784929.1"/>
    </source>
</evidence>